<dbReference type="EMBL" id="GBXM01021581">
    <property type="protein sequence ID" value="JAH86996.1"/>
    <property type="molecule type" value="Transcribed_RNA"/>
</dbReference>
<evidence type="ECO:0000313" key="1">
    <source>
        <dbReference type="EMBL" id="JAH86996.1"/>
    </source>
</evidence>
<proteinExistence type="predicted"/>
<accession>A0A0E9W9M3</accession>
<name>A0A0E9W9M3_ANGAN</name>
<reference evidence="1" key="2">
    <citation type="journal article" date="2015" name="Fish Shellfish Immunol.">
        <title>Early steps in the European eel (Anguilla anguilla)-Vibrio vulnificus interaction in the gills: Role of the RtxA13 toxin.</title>
        <authorList>
            <person name="Callol A."/>
            <person name="Pajuelo D."/>
            <person name="Ebbesson L."/>
            <person name="Teles M."/>
            <person name="MacKenzie S."/>
            <person name="Amaro C."/>
        </authorList>
    </citation>
    <scope>NUCLEOTIDE SEQUENCE</scope>
</reference>
<sequence>MGGKTNGAFPCYLYNLTLNYYSFNQSWLLLC</sequence>
<organism evidence="1">
    <name type="scientific">Anguilla anguilla</name>
    <name type="common">European freshwater eel</name>
    <name type="synonym">Muraena anguilla</name>
    <dbReference type="NCBI Taxonomy" id="7936"/>
    <lineage>
        <taxon>Eukaryota</taxon>
        <taxon>Metazoa</taxon>
        <taxon>Chordata</taxon>
        <taxon>Craniata</taxon>
        <taxon>Vertebrata</taxon>
        <taxon>Euteleostomi</taxon>
        <taxon>Actinopterygii</taxon>
        <taxon>Neopterygii</taxon>
        <taxon>Teleostei</taxon>
        <taxon>Anguilliformes</taxon>
        <taxon>Anguillidae</taxon>
        <taxon>Anguilla</taxon>
    </lineage>
</organism>
<dbReference type="AlphaFoldDB" id="A0A0E9W9M3"/>
<protein>
    <submittedName>
        <fullName evidence="1">Uncharacterized protein</fullName>
    </submittedName>
</protein>
<reference evidence="1" key="1">
    <citation type="submission" date="2014-11" db="EMBL/GenBank/DDBJ databases">
        <authorList>
            <person name="Amaro Gonzalez C."/>
        </authorList>
    </citation>
    <scope>NUCLEOTIDE SEQUENCE</scope>
</reference>